<gene>
    <name evidence="4" type="ORF">M6B22_14330</name>
</gene>
<dbReference type="PROSITE" id="PS51257">
    <property type="entry name" value="PROKAR_LIPOPROTEIN"/>
    <property type="match status" value="1"/>
</dbReference>
<evidence type="ECO:0000313" key="5">
    <source>
        <dbReference type="Proteomes" id="UP001164693"/>
    </source>
</evidence>
<dbReference type="InterPro" id="IPR025326">
    <property type="entry name" value="DUF4232"/>
</dbReference>
<dbReference type="EMBL" id="CP097463">
    <property type="protein sequence ID" value="WAX55709.1"/>
    <property type="molecule type" value="Genomic_DNA"/>
</dbReference>
<dbReference type="RefSeq" id="WP_269442232.1">
    <property type="nucleotide sequence ID" value="NZ_CP097463.1"/>
</dbReference>
<feature type="signal peptide" evidence="2">
    <location>
        <begin position="1"/>
        <end position="32"/>
    </location>
</feature>
<name>A0ABY7JX06_9ACTN</name>
<keyword evidence="5" id="KW-1185">Reference proteome</keyword>
<feature type="region of interest" description="Disordered" evidence="1">
    <location>
        <begin position="253"/>
        <end position="280"/>
    </location>
</feature>
<proteinExistence type="predicted"/>
<feature type="compositionally biased region" description="Basic residues" evidence="1">
    <location>
        <begin position="270"/>
        <end position="280"/>
    </location>
</feature>
<evidence type="ECO:0000256" key="2">
    <source>
        <dbReference type="SAM" id="SignalP"/>
    </source>
</evidence>
<organism evidence="4 5">
    <name type="scientific">Jatrophihabitans cynanchi</name>
    <dbReference type="NCBI Taxonomy" id="2944128"/>
    <lineage>
        <taxon>Bacteria</taxon>
        <taxon>Bacillati</taxon>
        <taxon>Actinomycetota</taxon>
        <taxon>Actinomycetes</taxon>
        <taxon>Jatrophihabitantales</taxon>
        <taxon>Jatrophihabitantaceae</taxon>
        <taxon>Jatrophihabitans</taxon>
    </lineage>
</organism>
<feature type="chain" id="PRO_5045936899" evidence="2">
    <location>
        <begin position="33"/>
        <end position="280"/>
    </location>
</feature>
<dbReference type="Proteomes" id="UP001164693">
    <property type="component" value="Chromosome"/>
</dbReference>
<dbReference type="Pfam" id="PF14016">
    <property type="entry name" value="DUF4232"/>
    <property type="match status" value="1"/>
</dbReference>
<keyword evidence="2" id="KW-0732">Signal</keyword>
<evidence type="ECO:0000313" key="4">
    <source>
        <dbReference type="EMBL" id="WAX55709.1"/>
    </source>
</evidence>
<protein>
    <submittedName>
        <fullName evidence="4">DUF4232 domain-containing protein</fullName>
    </submittedName>
</protein>
<reference evidence="4" key="1">
    <citation type="submission" date="2022-05" db="EMBL/GenBank/DDBJ databases">
        <title>Jatrophihabitans sp. SB3-54 whole genome sequence.</title>
        <authorList>
            <person name="Suh M.K."/>
            <person name="Eom M.K."/>
            <person name="Kim J.S."/>
            <person name="Kim H.S."/>
            <person name="Do H.E."/>
            <person name="Shin Y.K."/>
            <person name="Lee J.-S."/>
        </authorList>
    </citation>
    <scope>NUCLEOTIDE SEQUENCE</scope>
    <source>
        <strain evidence="4">SB3-54</strain>
    </source>
</reference>
<sequence>MRLVEAKRFALTAVGFIAVAGAACGCASSATAGRVGDQPGSGVPQTSATTLVPWIDAPPPPYRAPATSTPPGLLANARPCRAADVSAKPEKGSGAGGHSVTYVRFRNVSRSPCLLAGYPAVTATEPHRTEVAGTDGSFFDIGRPANLSLGGSNTLLGLESDAYCAARPGGGGGGADYRSFVITMPGGGAVSITVPDPGLDLTCGLHLTHFFDPDYPQPVPVYPLDVLTVRLVLPATGRAGHTLRYEVDLHNPSGQPVDWSRARDTSRRSAAPRRSRRRTR</sequence>
<evidence type="ECO:0000256" key="1">
    <source>
        <dbReference type="SAM" id="MobiDB-lite"/>
    </source>
</evidence>
<feature type="domain" description="DUF4232" evidence="3">
    <location>
        <begin position="80"/>
        <end position="131"/>
    </location>
</feature>
<evidence type="ECO:0000259" key="3">
    <source>
        <dbReference type="Pfam" id="PF14016"/>
    </source>
</evidence>
<accession>A0ABY7JX06</accession>